<keyword evidence="2" id="KW-1185">Reference proteome</keyword>
<organism evidence="1 2">
    <name type="scientific">Kwoniella shivajii</name>
    <dbReference type="NCBI Taxonomy" id="564305"/>
    <lineage>
        <taxon>Eukaryota</taxon>
        <taxon>Fungi</taxon>
        <taxon>Dikarya</taxon>
        <taxon>Basidiomycota</taxon>
        <taxon>Agaricomycotina</taxon>
        <taxon>Tremellomycetes</taxon>
        <taxon>Tremellales</taxon>
        <taxon>Cryptococcaceae</taxon>
        <taxon>Kwoniella</taxon>
    </lineage>
</organism>
<evidence type="ECO:0000313" key="2">
    <source>
        <dbReference type="Proteomes" id="UP001329825"/>
    </source>
</evidence>
<evidence type="ECO:0000313" key="1">
    <source>
        <dbReference type="EMBL" id="WRT67066.1"/>
    </source>
</evidence>
<name>A0ABZ1CZL9_9TREE</name>
<proteinExistence type="predicted"/>
<dbReference type="RefSeq" id="XP_062791806.1">
    <property type="nucleotide sequence ID" value="XM_062935755.1"/>
</dbReference>
<sequence>MPLIDKSTRDSFVPDIAMTVVSQFRFDSVTGPLKGRGYRTELDPESYCGEGCLDPPGPPVSGSDIQVPRDEMQGPISTSLSQKLLPEHYATTVRELKRVRRPGYSLNQEYCGVDSEVATNHTTALLSENSKDGDGQISFQKFYDAAFTPFAKRTTQIHRSQREDKGETVFTVVWGTTPATLEDIISFEDTPTGYTQSDSGARHH</sequence>
<dbReference type="Proteomes" id="UP001329825">
    <property type="component" value="Chromosome 5"/>
</dbReference>
<protein>
    <recommendedName>
        <fullName evidence="3">EF-hand domain-containing protein</fullName>
    </recommendedName>
</protein>
<accession>A0ABZ1CZL9</accession>
<dbReference type="GeneID" id="87956163"/>
<evidence type="ECO:0008006" key="3">
    <source>
        <dbReference type="Google" id="ProtNLM"/>
    </source>
</evidence>
<gene>
    <name evidence="1" type="ORF">IL334_004032</name>
</gene>
<reference evidence="1 2" key="1">
    <citation type="submission" date="2024-01" db="EMBL/GenBank/DDBJ databases">
        <title>Comparative genomics of Cryptococcus and Kwoniella reveals pathogenesis evolution and contrasting modes of karyotype evolution via chromosome fusion or intercentromeric recombination.</title>
        <authorList>
            <person name="Coelho M.A."/>
            <person name="David-Palma M."/>
            <person name="Shea T."/>
            <person name="Bowers K."/>
            <person name="McGinley-Smith S."/>
            <person name="Mohammad A.W."/>
            <person name="Gnirke A."/>
            <person name="Yurkov A.M."/>
            <person name="Nowrousian M."/>
            <person name="Sun S."/>
            <person name="Cuomo C.A."/>
            <person name="Heitman J."/>
        </authorList>
    </citation>
    <scope>NUCLEOTIDE SEQUENCE [LARGE SCALE GENOMIC DNA]</scope>
    <source>
        <strain evidence="1">CBS 11374</strain>
    </source>
</reference>
<dbReference type="EMBL" id="CP141885">
    <property type="protein sequence ID" value="WRT67066.1"/>
    <property type="molecule type" value="Genomic_DNA"/>
</dbReference>